<keyword evidence="2" id="KW-1185">Reference proteome</keyword>
<name>A0AAD9P0U3_RIDPI</name>
<gene>
    <name evidence="1" type="ORF">NP493_220g03034</name>
</gene>
<dbReference type="Proteomes" id="UP001209878">
    <property type="component" value="Unassembled WGS sequence"/>
</dbReference>
<dbReference type="AlphaFoldDB" id="A0AAD9P0U3"/>
<dbReference type="Gene3D" id="2.60.200.20">
    <property type="match status" value="1"/>
</dbReference>
<sequence length="219" mass="24944">MVTTAVINEDATSNLIRELKEQIAELEKDTKSGPDNEALQMQLHDELVFTMKKIVDLEEFGAQKWGECKEESQAEIKAREQEKEDQKTIPHFWNLNEDPSLTHIIIHFTRRGETTLGSSEANSPLDVTLAGDLNRQEKKKKVIPAPSYESALSEVVKNNFTGDMGKELFERFQMDQDPFWTDHETEVLGRVQLPLKSLALNQGMDDELEVTDYHGKVQG</sequence>
<evidence type="ECO:0000313" key="1">
    <source>
        <dbReference type="EMBL" id="KAK2185880.1"/>
    </source>
</evidence>
<reference evidence="1" key="1">
    <citation type="journal article" date="2023" name="Mol. Biol. Evol.">
        <title>Third-Generation Sequencing Reveals the Adaptive Role of the Epigenome in Three Deep-Sea Polychaetes.</title>
        <authorList>
            <person name="Perez M."/>
            <person name="Aroh O."/>
            <person name="Sun Y."/>
            <person name="Lan Y."/>
            <person name="Juniper S.K."/>
            <person name="Young C.R."/>
            <person name="Angers B."/>
            <person name="Qian P.Y."/>
        </authorList>
    </citation>
    <scope>NUCLEOTIDE SEQUENCE</scope>
    <source>
        <strain evidence="1">R07B-5</strain>
    </source>
</reference>
<evidence type="ECO:0000313" key="2">
    <source>
        <dbReference type="Proteomes" id="UP001209878"/>
    </source>
</evidence>
<accession>A0AAD9P0U3</accession>
<proteinExistence type="predicted"/>
<dbReference type="PANTHER" id="PTHR47117">
    <property type="entry name" value="STAR-RELATED LIPID TRANSFER PROTEIN 9"/>
    <property type="match status" value="1"/>
</dbReference>
<comment type="caution">
    <text evidence="1">The sequence shown here is derived from an EMBL/GenBank/DDBJ whole genome shotgun (WGS) entry which is preliminary data.</text>
</comment>
<protein>
    <submittedName>
        <fullName evidence="1">Uncharacterized protein</fullName>
    </submittedName>
</protein>
<organism evidence="1 2">
    <name type="scientific">Ridgeia piscesae</name>
    <name type="common">Tubeworm</name>
    <dbReference type="NCBI Taxonomy" id="27915"/>
    <lineage>
        <taxon>Eukaryota</taxon>
        <taxon>Metazoa</taxon>
        <taxon>Spiralia</taxon>
        <taxon>Lophotrochozoa</taxon>
        <taxon>Annelida</taxon>
        <taxon>Polychaeta</taxon>
        <taxon>Sedentaria</taxon>
        <taxon>Canalipalpata</taxon>
        <taxon>Sabellida</taxon>
        <taxon>Siboglinidae</taxon>
        <taxon>Ridgeia</taxon>
    </lineage>
</organism>
<dbReference type="EMBL" id="JAODUO010000220">
    <property type="protein sequence ID" value="KAK2185880.1"/>
    <property type="molecule type" value="Genomic_DNA"/>
</dbReference>